<feature type="region of interest" description="Disordered" evidence="1">
    <location>
        <begin position="152"/>
        <end position="186"/>
    </location>
</feature>
<protein>
    <recommendedName>
        <fullName evidence="5">Tetratricopeptide repeat protein</fullName>
    </recommendedName>
</protein>
<reference evidence="3" key="1">
    <citation type="submission" date="2021-04" db="EMBL/GenBank/DDBJ databases">
        <authorList>
            <person name="Postec A."/>
        </authorList>
    </citation>
    <scope>NUCLEOTIDE SEQUENCE</scope>
    <source>
        <strain evidence="3">F1F22</strain>
    </source>
</reference>
<gene>
    <name evidence="3" type="ORF">KDW03_06045</name>
</gene>
<dbReference type="Proteomes" id="UP001056539">
    <property type="component" value="Chromosome"/>
</dbReference>
<feature type="signal peptide" evidence="2">
    <location>
        <begin position="1"/>
        <end position="18"/>
    </location>
</feature>
<dbReference type="SUPFAM" id="SSF48452">
    <property type="entry name" value="TPR-like"/>
    <property type="match status" value="1"/>
</dbReference>
<feature type="compositionally biased region" description="Low complexity" evidence="1">
    <location>
        <begin position="171"/>
        <end position="186"/>
    </location>
</feature>
<evidence type="ECO:0008006" key="5">
    <source>
        <dbReference type="Google" id="ProtNLM"/>
    </source>
</evidence>
<proteinExistence type="predicted"/>
<reference evidence="3" key="2">
    <citation type="submission" date="2022-06" db="EMBL/GenBank/DDBJ databases">
        <title>Thermospira aquatica gen. nov., sp. nov.</title>
        <authorList>
            <person name="Ben Ali Gam Z."/>
            <person name="Labat M."/>
        </authorList>
    </citation>
    <scope>NUCLEOTIDE SEQUENCE</scope>
    <source>
        <strain evidence="3">F1F22</strain>
    </source>
</reference>
<dbReference type="Gene3D" id="1.25.40.10">
    <property type="entry name" value="Tetratricopeptide repeat domain"/>
    <property type="match status" value="1"/>
</dbReference>
<accession>A0AAX3B9Z2</accession>
<dbReference type="AlphaFoldDB" id="A0AAX3B9Z2"/>
<feature type="chain" id="PRO_5043926171" description="Tetratricopeptide repeat protein" evidence="2">
    <location>
        <begin position="19"/>
        <end position="378"/>
    </location>
</feature>
<dbReference type="InterPro" id="IPR011990">
    <property type="entry name" value="TPR-like_helical_dom_sf"/>
</dbReference>
<dbReference type="EMBL" id="CP073355">
    <property type="protein sequence ID" value="URA09067.1"/>
    <property type="molecule type" value="Genomic_DNA"/>
</dbReference>
<dbReference type="RefSeq" id="WP_271434193.1">
    <property type="nucleotide sequence ID" value="NZ_CP073355.1"/>
</dbReference>
<sequence>MRKWVLFFLLILSSACHQEDFIFIRNLDRVEWLTIQDFLRETGLTSQSNTLITNAVSRKPSDIPQNLSLPQETKYLTVPANKDFTLQISSPNTLITLKSASGISYLKENSDPEQGLFAFRSTSSNGRAHFQYYDLDGKLLKNLFYYFQVQQPSSPQTPSTNITTRKPASSQPATTETQTNTPSQTPQQNIEWFLSSIRKLPDGEAIKNLETATSDTTFSESEKEHLNYTLIEYYLKQRLYTKASNRIETLQEKEYQAYYRGLYYEAIQKPSRALEYLLQSLDIGGSVTAQAVIATERVMINAGVSDATLVRRLDTLTTTIKDPSLAAESMIQLALLYEGLRNITRARELYQTIINGNYPRQWKEKAQKELETLNKQFP</sequence>
<evidence type="ECO:0000313" key="4">
    <source>
        <dbReference type="Proteomes" id="UP001056539"/>
    </source>
</evidence>
<dbReference type="KEGG" id="taqu:KDW03_06045"/>
<organism evidence="3 4">
    <name type="scientific">Thermospira aquatica</name>
    <dbReference type="NCBI Taxonomy" id="2828656"/>
    <lineage>
        <taxon>Bacteria</taxon>
        <taxon>Pseudomonadati</taxon>
        <taxon>Spirochaetota</taxon>
        <taxon>Spirochaetia</taxon>
        <taxon>Brevinematales</taxon>
        <taxon>Thermospiraceae</taxon>
        <taxon>Thermospira</taxon>
    </lineage>
</organism>
<evidence type="ECO:0000313" key="3">
    <source>
        <dbReference type="EMBL" id="URA09067.1"/>
    </source>
</evidence>
<evidence type="ECO:0000256" key="2">
    <source>
        <dbReference type="SAM" id="SignalP"/>
    </source>
</evidence>
<dbReference type="PROSITE" id="PS51257">
    <property type="entry name" value="PROKAR_LIPOPROTEIN"/>
    <property type="match status" value="1"/>
</dbReference>
<feature type="compositionally biased region" description="Polar residues" evidence="1">
    <location>
        <begin position="161"/>
        <end position="170"/>
    </location>
</feature>
<name>A0AAX3B9Z2_9SPIR</name>
<keyword evidence="2" id="KW-0732">Signal</keyword>
<keyword evidence="4" id="KW-1185">Reference proteome</keyword>
<evidence type="ECO:0000256" key="1">
    <source>
        <dbReference type="SAM" id="MobiDB-lite"/>
    </source>
</evidence>